<dbReference type="GO" id="GO:0006260">
    <property type="term" value="P:DNA replication"/>
    <property type="evidence" value="ECO:0007669"/>
    <property type="project" value="UniProtKB-KW"/>
</dbReference>
<dbReference type="Pfam" id="PF00293">
    <property type="entry name" value="NUDIX"/>
    <property type="match status" value="1"/>
</dbReference>
<dbReference type="PROSITE" id="PS51462">
    <property type="entry name" value="NUDIX"/>
    <property type="match status" value="1"/>
</dbReference>
<dbReference type="PRINTS" id="PR00502">
    <property type="entry name" value="NUDIXFAMILY"/>
</dbReference>
<evidence type="ECO:0000256" key="5">
    <source>
        <dbReference type="ARBA" id="ARBA00022723"/>
    </source>
</evidence>
<proteinExistence type="inferred from homology"/>
<dbReference type="GO" id="GO:0044715">
    <property type="term" value="F:8-oxo-dGDP phosphatase activity"/>
    <property type="evidence" value="ECO:0007669"/>
    <property type="project" value="TreeGrafter"/>
</dbReference>
<evidence type="ECO:0000256" key="3">
    <source>
        <dbReference type="ARBA" id="ARBA00022457"/>
    </source>
</evidence>
<evidence type="ECO:0000256" key="1">
    <source>
        <dbReference type="ARBA" id="ARBA00001946"/>
    </source>
</evidence>
<reference evidence="15" key="1">
    <citation type="submission" date="2017-09" db="EMBL/GenBank/DDBJ databases">
        <title>Depth-based differentiation of microbial function through sediment-hosted aquifers and enrichment of novel symbionts in the deep terrestrial subsurface.</title>
        <authorList>
            <person name="Probst A.J."/>
            <person name="Ladd B."/>
            <person name="Jarett J.K."/>
            <person name="Geller-Mcgrath D.E."/>
            <person name="Sieber C.M.K."/>
            <person name="Emerson J.B."/>
            <person name="Anantharaman K."/>
            <person name="Thomas B.C."/>
            <person name="Malmstrom R."/>
            <person name="Stieglmeier M."/>
            <person name="Klingl A."/>
            <person name="Woyke T."/>
            <person name="Ryan C.M."/>
            <person name="Banfield J.F."/>
        </authorList>
    </citation>
    <scope>NUCLEOTIDE SEQUENCE [LARGE SCALE GENOMIC DNA]</scope>
</reference>
<keyword evidence="7 12" id="KW-0378">Hydrolase</keyword>
<keyword evidence="8" id="KW-0460">Magnesium</keyword>
<dbReference type="InterPro" id="IPR020476">
    <property type="entry name" value="Nudix_hydrolase"/>
</dbReference>
<organism evidence="14 15">
    <name type="scientific">Candidatus Uhrbacteria bacterium CG_4_9_14_0_2_um_filter_41_50</name>
    <dbReference type="NCBI Taxonomy" id="1975031"/>
    <lineage>
        <taxon>Bacteria</taxon>
        <taxon>Candidatus Uhriibacteriota</taxon>
    </lineage>
</organism>
<dbReference type="EMBL" id="PFSI01000014">
    <property type="protein sequence ID" value="PJC24837.1"/>
    <property type="molecule type" value="Genomic_DNA"/>
</dbReference>
<keyword evidence="4" id="KW-0235">DNA replication</keyword>
<dbReference type="InterPro" id="IPR015797">
    <property type="entry name" value="NUDIX_hydrolase-like_dom_sf"/>
</dbReference>
<evidence type="ECO:0000256" key="10">
    <source>
        <dbReference type="ARBA" id="ARBA00035861"/>
    </source>
</evidence>
<dbReference type="PANTHER" id="PTHR47707">
    <property type="entry name" value="8-OXO-DGTP DIPHOSPHATASE"/>
    <property type="match status" value="1"/>
</dbReference>
<keyword evidence="9" id="KW-0234">DNA repair</keyword>
<dbReference type="EC" id="3.6.1.55" evidence="11"/>
<evidence type="ECO:0000256" key="12">
    <source>
        <dbReference type="RuleBase" id="RU003476"/>
    </source>
</evidence>
<name>A0A2M8EQ80_9BACT</name>
<dbReference type="AlphaFoldDB" id="A0A2M8EQ80"/>
<dbReference type="SUPFAM" id="SSF55811">
    <property type="entry name" value="Nudix"/>
    <property type="match status" value="1"/>
</dbReference>
<dbReference type="Gene3D" id="3.90.79.10">
    <property type="entry name" value="Nucleoside Triphosphate Pyrophosphohydrolase"/>
    <property type="match status" value="1"/>
</dbReference>
<feature type="domain" description="Nudix hydrolase" evidence="13">
    <location>
        <begin position="5"/>
        <end position="138"/>
    </location>
</feature>
<dbReference type="GO" id="GO:0046872">
    <property type="term" value="F:metal ion binding"/>
    <property type="evidence" value="ECO:0007669"/>
    <property type="project" value="UniProtKB-KW"/>
</dbReference>
<dbReference type="GO" id="GO:0006281">
    <property type="term" value="P:DNA repair"/>
    <property type="evidence" value="ECO:0007669"/>
    <property type="project" value="UniProtKB-KW"/>
</dbReference>
<keyword evidence="5" id="KW-0479">Metal-binding</keyword>
<evidence type="ECO:0000256" key="11">
    <source>
        <dbReference type="ARBA" id="ARBA00038905"/>
    </source>
</evidence>
<keyword evidence="3" id="KW-0515">Mutator protein</keyword>
<accession>A0A2M8EQ80</accession>
<comment type="cofactor">
    <cofactor evidence="1">
        <name>Mg(2+)</name>
        <dbReference type="ChEBI" id="CHEBI:18420"/>
    </cofactor>
</comment>
<dbReference type="GO" id="GO:0008413">
    <property type="term" value="F:8-oxo-7,8-dihydroguanosine triphosphate pyrophosphatase activity"/>
    <property type="evidence" value="ECO:0007669"/>
    <property type="project" value="TreeGrafter"/>
</dbReference>
<evidence type="ECO:0000256" key="9">
    <source>
        <dbReference type="ARBA" id="ARBA00023204"/>
    </source>
</evidence>
<dbReference type="PROSITE" id="PS00893">
    <property type="entry name" value="NUDIX_BOX"/>
    <property type="match status" value="1"/>
</dbReference>
<comment type="caution">
    <text evidence="14">The sequence shown here is derived from an EMBL/GenBank/DDBJ whole genome shotgun (WGS) entry which is preliminary data.</text>
</comment>
<evidence type="ECO:0000313" key="15">
    <source>
        <dbReference type="Proteomes" id="UP000230251"/>
    </source>
</evidence>
<sequence>MKPIKDLPIAVAFVWRGEEILLLQRKDKTPAWDKKWEFPGGKIDDGEKPAETVVREVLEETGLTIFDTKLIGNHTHDWDVFTDKILRVHLHCFSCQANDNRVILETDKAYTHVWVNPKKALEFDLLEANADIIRKFVL</sequence>
<dbReference type="InterPro" id="IPR047127">
    <property type="entry name" value="MutT-like"/>
</dbReference>
<comment type="catalytic activity">
    <reaction evidence="10">
        <text>8-oxo-dGTP + H2O = 8-oxo-dGMP + diphosphate + H(+)</text>
        <dbReference type="Rhea" id="RHEA:31575"/>
        <dbReference type="ChEBI" id="CHEBI:15377"/>
        <dbReference type="ChEBI" id="CHEBI:15378"/>
        <dbReference type="ChEBI" id="CHEBI:33019"/>
        <dbReference type="ChEBI" id="CHEBI:63224"/>
        <dbReference type="ChEBI" id="CHEBI:77896"/>
        <dbReference type="EC" id="3.6.1.55"/>
    </reaction>
</comment>
<evidence type="ECO:0000313" key="14">
    <source>
        <dbReference type="EMBL" id="PJC24837.1"/>
    </source>
</evidence>
<gene>
    <name evidence="14" type="ORF">CO057_00615</name>
</gene>
<comment type="similarity">
    <text evidence="2 12">Belongs to the Nudix hydrolase family.</text>
</comment>
<dbReference type="GO" id="GO:0035539">
    <property type="term" value="F:8-oxo-7,8-dihydrodeoxyguanosine triphosphate pyrophosphatase activity"/>
    <property type="evidence" value="ECO:0007669"/>
    <property type="project" value="UniProtKB-EC"/>
</dbReference>
<evidence type="ECO:0000256" key="6">
    <source>
        <dbReference type="ARBA" id="ARBA00022763"/>
    </source>
</evidence>
<evidence type="ECO:0000256" key="7">
    <source>
        <dbReference type="ARBA" id="ARBA00022801"/>
    </source>
</evidence>
<dbReference type="Proteomes" id="UP000230251">
    <property type="component" value="Unassembled WGS sequence"/>
</dbReference>
<evidence type="ECO:0000256" key="2">
    <source>
        <dbReference type="ARBA" id="ARBA00005582"/>
    </source>
</evidence>
<evidence type="ECO:0000259" key="13">
    <source>
        <dbReference type="PROSITE" id="PS51462"/>
    </source>
</evidence>
<dbReference type="GO" id="GO:0044716">
    <property type="term" value="F:8-oxo-GDP phosphatase activity"/>
    <property type="evidence" value="ECO:0007669"/>
    <property type="project" value="TreeGrafter"/>
</dbReference>
<keyword evidence="6" id="KW-0227">DNA damage</keyword>
<evidence type="ECO:0000256" key="8">
    <source>
        <dbReference type="ARBA" id="ARBA00022842"/>
    </source>
</evidence>
<evidence type="ECO:0000256" key="4">
    <source>
        <dbReference type="ARBA" id="ARBA00022705"/>
    </source>
</evidence>
<dbReference type="InterPro" id="IPR020084">
    <property type="entry name" value="NUDIX_hydrolase_CS"/>
</dbReference>
<dbReference type="PANTHER" id="PTHR47707:SF1">
    <property type="entry name" value="NUDIX HYDROLASE FAMILY PROTEIN"/>
    <property type="match status" value="1"/>
</dbReference>
<dbReference type="InterPro" id="IPR000086">
    <property type="entry name" value="NUDIX_hydrolase_dom"/>
</dbReference>
<protein>
    <recommendedName>
        <fullName evidence="11">8-oxo-dGTP diphosphatase</fullName>
        <ecNumber evidence="11">3.6.1.55</ecNumber>
    </recommendedName>
</protein>